<comment type="function">
    <text evidence="2 15">This enzyme scavenges exogenous and endogenous cytidine and 2'-deoxycytidine for UMP synthesis.</text>
</comment>
<dbReference type="Gene3D" id="3.40.140.10">
    <property type="entry name" value="Cytidine Deaminase, domain 2"/>
    <property type="match status" value="1"/>
</dbReference>
<name>A0A7C3G8P1_9PROT</name>
<evidence type="ECO:0000313" key="17">
    <source>
        <dbReference type="EMBL" id="HFB54952.1"/>
    </source>
</evidence>
<feature type="active site" description="Proton donor" evidence="12">
    <location>
        <position position="58"/>
    </location>
</feature>
<dbReference type="GO" id="GO:0005829">
    <property type="term" value="C:cytosol"/>
    <property type="evidence" value="ECO:0007669"/>
    <property type="project" value="TreeGrafter"/>
</dbReference>
<dbReference type="InterPro" id="IPR002125">
    <property type="entry name" value="CMP_dCMP_dom"/>
</dbReference>
<evidence type="ECO:0000256" key="2">
    <source>
        <dbReference type="ARBA" id="ARBA00003949"/>
    </source>
</evidence>
<evidence type="ECO:0000256" key="5">
    <source>
        <dbReference type="ARBA" id="ARBA00018266"/>
    </source>
</evidence>
<protein>
    <recommendedName>
        <fullName evidence="5 15">Cytidine deaminase</fullName>
        <ecNumber evidence="4 15">3.5.4.5</ecNumber>
    </recommendedName>
    <alternativeName>
        <fullName evidence="9 15">Cytidine aminohydrolase</fullName>
    </alternativeName>
</protein>
<dbReference type="GO" id="GO:0042802">
    <property type="term" value="F:identical protein binding"/>
    <property type="evidence" value="ECO:0007669"/>
    <property type="project" value="UniProtKB-ARBA"/>
</dbReference>
<evidence type="ECO:0000256" key="10">
    <source>
        <dbReference type="ARBA" id="ARBA00049252"/>
    </source>
</evidence>
<feature type="binding site" evidence="14">
    <location>
        <position position="56"/>
    </location>
    <ligand>
        <name>Zn(2+)</name>
        <dbReference type="ChEBI" id="CHEBI:29105"/>
        <note>catalytic</note>
    </ligand>
</feature>
<evidence type="ECO:0000256" key="3">
    <source>
        <dbReference type="ARBA" id="ARBA00006576"/>
    </source>
</evidence>
<evidence type="ECO:0000256" key="9">
    <source>
        <dbReference type="ARBA" id="ARBA00032005"/>
    </source>
</evidence>
<evidence type="ECO:0000256" key="11">
    <source>
        <dbReference type="ARBA" id="ARBA00049558"/>
    </source>
</evidence>
<evidence type="ECO:0000256" key="8">
    <source>
        <dbReference type="ARBA" id="ARBA00022833"/>
    </source>
</evidence>
<dbReference type="EC" id="3.5.4.5" evidence="4 15"/>
<dbReference type="GO" id="GO:0008270">
    <property type="term" value="F:zinc ion binding"/>
    <property type="evidence" value="ECO:0007669"/>
    <property type="project" value="UniProtKB-UniRule"/>
</dbReference>
<gene>
    <name evidence="17" type="ORF">ENJ46_03425</name>
</gene>
<dbReference type="PROSITE" id="PS00903">
    <property type="entry name" value="CYT_DCMP_DEAMINASES_1"/>
    <property type="match status" value="1"/>
</dbReference>
<dbReference type="EMBL" id="DRMN01000227">
    <property type="protein sequence ID" value="HFB54952.1"/>
    <property type="molecule type" value="Genomic_DNA"/>
</dbReference>
<dbReference type="SUPFAM" id="SSF53927">
    <property type="entry name" value="Cytidine deaminase-like"/>
    <property type="match status" value="1"/>
</dbReference>
<comment type="caution">
    <text evidence="17">The sequence shown here is derived from an EMBL/GenBank/DDBJ whole genome shotgun (WGS) entry which is preliminary data.</text>
</comment>
<evidence type="ECO:0000256" key="14">
    <source>
        <dbReference type="PIRSR" id="PIRSR606262-3"/>
    </source>
</evidence>
<evidence type="ECO:0000256" key="6">
    <source>
        <dbReference type="ARBA" id="ARBA00022723"/>
    </source>
</evidence>
<feature type="binding site" evidence="13">
    <location>
        <begin position="45"/>
        <end position="51"/>
    </location>
    <ligand>
        <name>substrate</name>
    </ligand>
</feature>
<dbReference type="FunFam" id="3.40.140.10:FF:000008">
    <property type="entry name" value="Cytidine deaminase"/>
    <property type="match status" value="1"/>
</dbReference>
<evidence type="ECO:0000256" key="13">
    <source>
        <dbReference type="PIRSR" id="PIRSR606262-2"/>
    </source>
</evidence>
<keyword evidence="7 15" id="KW-0378">Hydrolase</keyword>
<organism evidence="17">
    <name type="scientific">Hellea balneolensis</name>
    <dbReference type="NCBI Taxonomy" id="287478"/>
    <lineage>
        <taxon>Bacteria</taxon>
        <taxon>Pseudomonadati</taxon>
        <taxon>Pseudomonadota</taxon>
        <taxon>Alphaproteobacteria</taxon>
        <taxon>Maricaulales</taxon>
        <taxon>Robiginitomaculaceae</taxon>
        <taxon>Hellea</taxon>
    </lineage>
</organism>
<dbReference type="Pfam" id="PF00383">
    <property type="entry name" value="dCMP_cyt_deam_1"/>
    <property type="match status" value="1"/>
</dbReference>
<dbReference type="InterPro" id="IPR016193">
    <property type="entry name" value="Cytidine_deaminase-like"/>
</dbReference>
<evidence type="ECO:0000256" key="7">
    <source>
        <dbReference type="ARBA" id="ARBA00022801"/>
    </source>
</evidence>
<evidence type="ECO:0000256" key="15">
    <source>
        <dbReference type="RuleBase" id="RU364006"/>
    </source>
</evidence>
<comment type="catalytic activity">
    <reaction evidence="10 15">
        <text>2'-deoxycytidine + H2O + H(+) = 2'-deoxyuridine + NH4(+)</text>
        <dbReference type="Rhea" id="RHEA:13433"/>
        <dbReference type="ChEBI" id="CHEBI:15377"/>
        <dbReference type="ChEBI" id="CHEBI:15378"/>
        <dbReference type="ChEBI" id="CHEBI:15698"/>
        <dbReference type="ChEBI" id="CHEBI:16450"/>
        <dbReference type="ChEBI" id="CHEBI:28938"/>
        <dbReference type="EC" id="3.5.4.5"/>
    </reaction>
</comment>
<dbReference type="NCBIfam" id="TIGR01354">
    <property type="entry name" value="cyt_deam_tetra"/>
    <property type="match status" value="1"/>
</dbReference>
<evidence type="ECO:0000256" key="12">
    <source>
        <dbReference type="PIRSR" id="PIRSR606262-1"/>
    </source>
</evidence>
<reference evidence="17" key="1">
    <citation type="journal article" date="2020" name="mSystems">
        <title>Genome- and Community-Level Interaction Insights into Carbon Utilization and Element Cycling Functions of Hydrothermarchaeota in Hydrothermal Sediment.</title>
        <authorList>
            <person name="Zhou Z."/>
            <person name="Liu Y."/>
            <person name="Xu W."/>
            <person name="Pan J."/>
            <person name="Luo Z.H."/>
            <person name="Li M."/>
        </authorList>
    </citation>
    <scope>NUCLEOTIDE SEQUENCE [LARGE SCALE GENOMIC DNA]</scope>
    <source>
        <strain evidence="17">HyVt-489</strain>
    </source>
</reference>
<dbReference type="GO" id="GO:0055086">
    <property type="term" value="P:nucleobase-containing small molecule metabolic process"/>
    <property type="evidence" value="ECO:0007669"/>
    <property type="project" value="UniProtKB-ARBA"/>
</dbReference>
<dbReference type="GO" id="GO:0072527">
    <property type="term" value="P:pyrimidine-containing compound metabolic process"/>
    <property type="evidence" value="ECO:0007669"/>
    <property type="project" value="UniProtKB-ARBA"/>
</dbReference>
<evidence type="ECO:0000256" key="4">
    <source>
        <dbReference type="ARBA" id="ARBA00012783"/>
    </source>
</evidence>
<evidence type="ECO:0000256" key="1">
    <source>
        <dbReference type="ARBA" id="ARBA00001947"/>
    </source>
</evidence>
<evidence type="ECO:0000259" key="16">
    <source>
        <dbReference type="PROSITE" id="PS51747"/>
    </source>
</evidence>
<dbReference type="PANTHER" id="PTHR11644">
    <property type="entry name" value="CYTIDINE DEAMINASE"/>
    <property type="match status" value="1"/>
</dbReference>
<keyword evidence="8 14" id="KW-0862">Zinc</keyword>
<sequence length="141" mass="15130">MTATLKPELFSKALHVMSHAHAPYSRFHVGAAVLADNGHIYHGCNVENASYPEGLCAEAGAISAMIADGGRRIQQICIVGAYDDTAAPCGGCRQKILEFADGDTPVFICSPNGVQKTYRLDELLPHPFRSANLKTAQKETT</sequence>
<dbReference type="InterPro" id="IPR006262">
    <property type="entry name" value="Cyt_deam_tetra"/>
</dbReference>
<keyword evidence="6 14" id="KW-0479">Metal-binding</keyword>
<accession>A0A7C3G8P1</accession>
<feature type="binding site" evidence="14">
    <location>
        <position position="89"/>
    </location>
    <ligand>
        <name>Zn(2+)</name>
        <dbReference type="ChEBI" id="CHEBI:29105"/>
        <note>catalytic</note>
    </ligand>
</feature>
<comment type="similarity">
    <text evidence="3 15">Belongs to the cytidine and deoxycytidylate deaminase family.</text>
</comment>
<dbReference type="InterPro" id="IPR050202">
    <property type="entry name" value="Cyt/Deoxycyt_deaminase"/>
</dbReference>
<dbReference type="GO" id="GO:0004126">
    <property type="term" value="F:cytidine deaminase activity"/>
    <property type="evidence" value="ECO:0007669"/>
    <property type="project" value="UniProtKB-UniRule"/>
</dbReference>
<dbReference type="Proteomes" id="UP000886042">
    <property type="component" value="Unassembled WGS sequence"/>
</dbReference>
<comment type="cofactor">
    <cofactor evidence="1 14 15">
        <name>Zn(2+)</name>
        <dbReference type="ChEBI" id="CHEBI:29105"/>
    </cofactor>
</comment>
<dbReference type="PANTHER" id="PTHR11644:SF2">
    <property type="entry name" value="CYTIDINE DEAMINASE"/>
    <property type="match status" value="1"/>
</dbReference>
<dbReference type="AlphaFoldDB" id="A0A7C3G8P1"/>
<dbReference type="CDD" id="cd01283">
    <property type="entry name" value="cytidine_deaminase"/>
    <property type="match status" value="1"/>
</dbReference>
<dbReference type="PROSITE" id="PS51747">
    <property type="entry name" value="CYT_DCMP_DEAMINASES_2"/>
    <property type="match status" value="1"/>
</dbReference>
<dbReference type="InterPro" id="IPR016192">
    <property type="entry name" value="APOBEC/CMP_deaminase_Zn-bd"/>
</dbReference>
<proteinExistence type="inferred from homology"/>
<feature type="binding site" evidence="14">
    <location>
        <position position="92"/>
    </location>
    <ligand>
        <name>Zn(2+)</name>
        <dbReference type="ChEBI" id="CHEBI:29105"/>
        <note>catalytic</note>
    </ligand>
</feature>
<feature type="domain" description="CMP/dCMP-type deaminase" evidence="16">
    <location>
        <begin position="4"/>
        <end position="131"/>
    </location>
</feature>
<comment type="catalytic activity">
    <reaction evidence="11 15">
        <text>cytidine + H2O + H(+) = uridine + NH4(+)</text>
        <dbReference type="Rhea" id="RHEA:16069"/>
        <dbReference type="ChEBI" id="CHEBI:15377"/>
        <dbReference type="ChEBI" id="CHEBI:15378"/>
        <dbReference type="ChEBI" id="CHEBI:16704"/>
        <dbReference type="ChEBI" id="CHEBI:17562"/>
        <dbReference type="ChEBI" id="CHEBI:28938"/>
        <dbReference type="EC" id="3.5.4.5"/>
    </reaction>
</comment>
<dbReference type="NCBIfam" id="NF004064">
    <property type="entry name" value="PRK05578.1"/>
    <property type="match status" value="1"/>
</dbReference>